<feature type="signal peptide" evidence="1">
    <location>
        <begin position="1"/>
        <end position="32"/>
    </location>
</feature>
<dbReference type="RefSeq" id="WP_213403553.1">
    <property type="nucleotide sequence ID" value="NZ_JAGIBT010000002.1"/>
</dbReference>
<gene>
    <name evidence="2" type="ORF">J7561_03655</name>
</gene>
<feature type="chain" id="PRO_5044204748" description="Tetratricopeptide repeat protein" evidence="1">
    <location>
        <begin position="33"/>
        <end position="463"/>
    </location>
</feature>
<accession>A0AB35BWU1</accession>
<keyword evidence="1" id="KW-0732">Signal</keyword>
<proteinExistence type="predicted"/>
<dbReference type="AlphaFoldDB" id="A0AB35BWU1"/>
<name>A0AB35BWU1_9GAMM</name>
<dbReference type="Proteomes" id="UP000680020">
    <property type="component" value="Unassembled WGS sequence"/>
</dbReference>
<sequence length="463" mass="52936">MNTSTQRVFKALCTPILAALIVVGCASNDAEALFKQHNYIGSIEAITKDLNQRQSYPSASTKQRWMTLVNQSLEQIEAMPQISFEQQTRRLELLLKARTLLDQGFYRTEFASFTERYQTNELKNQLAKLYYDWGQSITGNDQAADQKRAQVYGRGAALANYKNMQKLAEKYQLSYDQSVAKSAYERGVMLEREQNHQAASEAFKEALNAYQAHGNYKDASQRFRTNDQKWRKARADQAIMRAKSIEQSSYGKKAGYRQMAKAYQEAADIYQPYGDYQGSKSLANQYRNLGTVRYNYRINAYSGNAQCGFYGNRVSDQLGQMIQNTVKGEGFTYGANPDWMITINYTMDYQDQQNHQDNQIESHVDQAGKEWRYNRTTTSRAQAFTIRATIESRGLINDQQTVGTTLRNQQTRVQYSGNVPAHIKGYTNGQFMSQEALCEAAERDIRPKINAVIERLASDAKQR</sequence>
<evidence type="ECO:0008006" key="4">
    <source>
        <dbReference type="Google" id="ProtNLM"/>
    </source>
</evidence>
<evidence type="ECO:0000256" key="1">
    <source>
        <dbReference type="SAM" id="SignalP"/>
    </source>
</evidence>
<comment type="caution">
    <text evidence="2">The sequence shown here is derived from an EMBL/GenBank/DDBJ whole genome shotgun (WGS) entry which is preliminary data.</text>
</comment>
<dbReference type="EMBL" id="JAGIBU010000002">
    <property type="protein sequence ID" value="MBS7824297.1"/>
    <property type="molecule type" value="Genomic_DNA"/>
</dbReference>
<protein>
    <recommendedName>
        <fullName evidence="4">Tetratricopeptide repeat protein</fullName>
    </recommendedName>
</protein>
<dbReference type="PROSITE" id="PS51257">
    <property type="entry name" value="PROKAR_LIPOPROTEIN"/>
    <property type="match status" value="1"/>
</dbReference>
<organism evidence="2 3">
    <name type="scientific">Wohlfahrtiimonas chitiniclastica</name>
    <dbReference type="NCBI Taxonomy" id="400946"/>
    <lineage>
        <taxon>Bacteria</taxon>
        <taxon>Pseudomonadati</taxon>
        <taxon>Pseudomonadota</taxon>
        <taxon>Gammaproteobacteria</taxon>
        <taxon>Cardiobacteriales</taxon>
        <taxon>Ignatzschineriaceae</taxon>
        <taxon>Wohlfahrtiimonas</taxon>
    </lineage>
</organism>
<evidence type="ECO:0000313" key="3">
    <source>
        <dbReference type="Proteomes" id="UP000680020"/>
    </source>
</evidence>
<evidence type="ECO:0000313" key="2">
    <source>
        <dbReference type="EMBL" id="MBS7824297.1"/>
    </source>
</evidence>
<reference evidence="2" key="1">
    <citation type="submission" date="2021-03" db="EMBL/GenBank/DDBJ databases">
        <title>Identification and antibiotic profiling of Wohlfahrtiimonas chitiniclastica, an underestimated human pathogen.</title>
        <authorList>
            <person name="Kopf A."/>
            <person name="Bunk B."/>
            <person name="Coldewey S."/>
            <person name="Gunzer F."/>
            <person name="Riedel T."/>
            <person name="Schroettner P."/>
        </authorList>
    </citation>
    <scope>NUCLEOTIDE SEQUENCE</scope>
    <source>
        <strain evidence="2">DSM 100917</strain>
    </source>
</reference>